<dbReference type="EMBL" id="CAJNRD030001124">
    <property type="protein sequence ID" value="CAG5108979.1"/>
    <property type="molecule type" value="Genomic_DNA"/>
</dbReference>
<feature type="transmembrane region" description="Helical" evidence="5">
    <location>
        <begin position="793"/>
        <end position="813"/>
    </location>
</feature>
<dbReference type="PANTHER" id="PTHR22950">
    <property type="entry name" value="AMINO ACID TRANSPORTER"/>
    <property type="match status" value="1"/>
</dbReference>
<dbReference type="Pfam" id="PF01490">
    <property type="entry name" value="Aa_trans"/>
    <property type="match status" value="2"/>
</dbReference>
<feature type="transmembrane region" description="Helical" evidence="5">
    <location>
        <begin position="101"/>
        <end position="124"/>
    </location>
</feature>
<accession>A0A8J2N0H8</accession>
<feature type="transmembrane region" description="Helical" evidence="5">
    <location>
        <begin position="12"/>
        <end position="33"/>
    </location>
</feature>
<dbReference type="GO" id="GO:0005774">
    <property type="term" value="C:vacuolar membrane"/>
    <property type="evidence" value="ECO:0007669"/>
    <property type="project" value="TreeGrafter"/>
</dbReference>
<reference evidence="7" key="1">
    <citation type="submission" date="2021-04" db="EMBL/GenBank/DDBJ databases">
        <authorList>
            <person name="Chebbi M.A.C M."/>
        </authorList>
    </citation>
    <scope>NUCLEOTIDE SEQUENCE</scope>
</reference>
<feature type="transmembrane region" description="Helical" evidence="5">
    <location>
        <begin position="770"/>
        <end position="787"/>
    </location>
</feature>
<keyword evidence="4 5" id="KW-0472">Membrane</keyword>
<name>A0A8J2N0H8_COTCN</name>
<keyword evidence="2 5" id="KW-0812">Transmembrane</keyword>
<feature type="transmembrane region" description="Helical" evidence="5">
    <location>
        <begin position="136"/>
        <end position="154"/>
    </location>
</feature>
<evidence type="ECO:0000313" key="8">
    <source>
        <dbReference type="Proteomes" id="UP000786811"/>
    </source>
</evidence>
<feature type="transmembrane region" description="Helical" evidence="5">
    <location>
        <begin position="725"/>
        <end position="749"/>
    </location>
</feature>
<dbReference type="Proteomes" id="UP000786811">
    <property type="component" value="Unassembled WGS sequence"/>
</dbReference>
<evidence type="ECO:0000256" key="3">
    <source>
        <dbReference type="ARBA" id="ARBA00022989"/>
    </source>
</evidence>
<feature type="transmembrane region" description="Helical" evidence="5">
    <location>
        <begin position="650"/>
        <end position="668"/>
    </location>
</feature>
<evidence type="ECO:0000256" key="4">
    <source>
        <dbReference type="ARBA" id="ARBA00023136"/>
    </source>
</evidence>
<evidence type="ECO:0000313" key="7">
    <source>
        <dbReference type="EMBL" id="CAG5108979.1"/>
    </source>
</evidence>
<feature type="transmembrane region" description="Helical" evidence="5">
    <location>
        <begin position="545"/>
        <end position="570"/>
    </location>
</feature>
<dbReference type="AlphaFoldDB" id="A0A8J2N0H8"/>
<feature type="transmembrane region" description="Helical" evidence="5">
    <location>
        <begin position="198"/>
        <end position="216"/>
    </location>
</feature>
<evidence type="ECO:0000256" key="1">
    <source>
        <dbReference type="ARBA" id="ARBA00004141"/>
    </source>
</evidence>
<comment type="caution">
    <text evidence="7">The sequence shown here is derived from an EMBL/GenBank/DDBJ whole genome shotgun (WGS) entry which is preliminary data.</text>
</comment>
<dbReference type="PANTHER" id="PTHR22950:SF494">
    <property type="entry name" value="GH04538P"/>
    <property type="match status" value="1"/>
</dbReference>
<sequence length="864" mass="96666">MKDNKALKHDLVVFMHLLKASIGSGILFLPHAFSRAGYVTALVSSVLIGLISCYTAVLTVQCSHILCRRFKKPSMDLAEIVSSSFTIGPERFRKYAVHFNILTNVLVCFIQYETVIIYSIYVGTSTQQIIENLTDASINIRIYIIMFMPIYYILALMPNFKWLMPFSAAGASFLALGLTITLYYFFEDFQSPSRLPMYTGITAIPIFSSIFMFAVHNMTVIMPLENSMKNPTHMPRILTLSMMLNVLIYMVFGFLGYNKYMDACDTVIKNLPFGEIASKLVKIVVTLSVICTYGLHYYVPVSILWPMIIRKNIAIIGNCTKACEIIFRLAGVTISTMLAAAVPQMVPVLGLLTAFSMTTTMLLMPIAVEMTTKWYDKTPIIYVFCRWSKNIIIFFIWLLMFRKEGEEIGGETPGSQMKEFSSTTKIAPTIGEYNEKDELYDPFEHRDKKNTYSDLGSLVHMVKSSLGSGILAMPNALKNGGLLFGGIGTLLIGILCGHCVHILVRSSHHLCRRTKTPKMTYSETAQTAFACGPKALRPYANFMKLAVDIALCCTYFGGACVYVVFISTTIKQITDYHTGLDINIRLYILALIPACILLSQIRNLRYLIPFSALANVFMIVGLASTLYYVFKDFEPHSDIKYIAKLENLPKFFATVIFAIEGIGVVMPIENSMEKPHHFLGCPSVLNITMTIVVALYAIMGIFGYLKYGEETASIITLNLAVDDVFAQVVKLTIALAILFTYGLQFFVPLEITSLAVRSRLSHKYGGVGETIWRIIMALLTVVIALAIPNLEPFISLVGAVFFSFLGIAIPVVVETISCWEGHLGTCYWRLVKNIFLFVFSILALISGTWVAMSDIIKDYEKKFE</sequence>
<feature type="transmembrane region" description="Helical" evidence="5">
    <location>
        <begin position="482"/>
        <end position="504"/>
    </location>
</feature>
<feature type="transmembrane region" description="Helical" evidence="5">
    <location>
        <begin position="280"/>
        <end position="305"/>
    </location>
</feature>
<protein>
    <submittedName>
        <fullName evidence="7">Similar to path: Proton-coupled amino acid transporter-like protein pathetic (Drosophila melanogaster)</fullName>
    </submittedName>
</protein>
<proteinExistence type="predicted"/>
<gene>
    <name evidence="7" type="ORF">HICCMSTLAB_LOCUS13615</name>
</gene>
<dbReference type="OrthoDB" id="1684102at2759"/>
<keyword evidence="8" id="KW-1185">Reference proteome</keyword>
<dbReference type="InterPro" id="IPR013057">
    <property type="entry name" value="AA_transpt_TM"/>
</dbReference>
<feature type="domain" description="Amino acid transporter transmembrane" evidence="6">
    <location>
        <begin position="13"/>
        <end position="400"/>
    </location>
</feature>
<feature type="domain" description="Amino acid transporter transmembrane" evidence="6">
    <location>
        <begin position="457"/>
        <end position="852"/>
    </location>
</feature>
<feature type="transmembrane region" description="Helical" evidence="5">
    <location>
        <begin position="166"/>
        <end position="186"/>
    </location>
</feature>
<feature type="transmembrane region" description="Helical" evidence="5">
    <location>
        <begin position="606"/>
        <end position="630"/>
    </location>
</feature>
<feature type="transmembrane region" description="Helical" evidence="5">
    <location>
        <begin position="237"/>
        <end position="260"/>
    </location>
</feature>
<evidence type="ECO:0000259" key="6">
    <source>
        <dbReference type="Pfam" id="PF01490"/>
    </source>
</evidence>
<organism evidence="7 8">
    <name type="scientific">Cotesia congregata</name>
    <name type="common">Parasitoid wasp</name>
    <name type="synonym">Apanteles congregatus</name>
    <dbReference type="NCBI Taxonomy" id="51543"/>
    <lineage>
        <taxon>Eukaryota</taxon>
        <taxon>Metazoa</taxon>
        <taxon>Ecdysozoa</taxon>
        <taxon>Arthropoda</taxon>
        <taxon>Hexapoda</taxon>
        <taxon>Insecta</taxon>
        <taxon>Pterygota</taxon>
        <taxon>Neoptera</taxon>
        <taxon>Endopterygota</taxon>
        <taxon>Hymenoptera</taxon>
        <taxon>Apocrita</taxon>
        <taxon>Ichneumonoidea</taxon>
        <taxon>Braconidae</taxon>
        <taxon>Microgastrinae</taxon>
        <taxon>Cotesia</taxon>
    </lineage>
</organism>
<feature type="transmembrane region" description="Helical" evidence="5">
    <location>
        <begin position="348"/>
        <end position="368"/>
    </location>
</feature>
<evidence type="ECO:0000256" key="5">
    <source>
        <dbReference type="SAM" id="Phobius"/>
    </source>
</evidence>
<keyword evidence="3 5" id="KW-1133">Transmembrane helix</keyword>
<feature type="transmembrane region" description="Helical" evidence="5">
    <location>
        <begin position="380"/>
        <end position="400"/>
    </location>
</feature>
<dbReference type="GO" id="GO:0015179">
    <property type="term" value="F:L-amino acid transmembrane transporter activity"/>
    <property type="evidence" value="ECO:0007669"/>
    <property type="project" value="TreeGrafter"/>
</dbReference>
<feature type="transmembrane region" description="Helical" evidence="5">
    <location>
        <begin position="834"/>
        <end position="852"/>
    </location>
</feature>
<feature type="transmembrane region" description="Helical" evidence="5">
    <location>
        <begin position="325"/>
        <end position="342"/>
    </location>
</feature>
<comment type="subcellular location">
    <subcellularLocation>
        <location evidence="1">Membrane</location>
        <topology evidence="1">Multi-pass membrane protein</topology>
    </subcellularLocation>
</comment>
<feature type="transmembrane region" description="Helical" evidence="5">
    <location>
        <begin position="39"/>
        <end position="67"/>
    </location>
</feature>
<feature type="transmembrane region" description="Helical" evidence="5">
    <location>
        <begin position="582"/>
        <end position="599"/>
    </location>
</feature>
<feature type="transmembrane region" description="Helical" evidence="5">
    <location>
        <begin position="680"/>
        <end position="705"/>
    </location>
</feature>
<evidence type="ECO:0000256" key="2">
    <source>
        <dbReference type="ARBA" id="ARBA00022692"/>
    </source>
</evidence>